<proteinExistence type="predicted"/>
<evidence type="ECO:0000313" key="3">
    <source>
        <dbReference type="Proteomes" id="UP000828390"/>
    </source>
</evidence>
<sequence>MDSTGCTIISCSNITYIKAKVPLSALTDARLVSRLVRRMKALPKEIFIPSGRWELGNPSHNTSISSLLGLQPNQIKSVVVLHLPLFTSRKSPDLAAKASSYSSPSLPTQAFGPVALPYVAPAAVSTLSAIPDAATSPTTDVVTLQSSSGQLTAQTSESSPVSKHLIIDVHLIIDEHPTQLDLDYNDLRSPNPVSISSPQRTEDLGTSDHQPPPAVLPSYYSSQFYNPVSPTPVSQVSPTQT</sequence>
<name>A0A9D4D957_DREPO</name>
<reference evidence="2" key="2">
    <citation type="submission" date="2020-11" db="EMBL/GenBank/DDBJ databases">
        <authorList>
            <person name="McCartney M.A."/>
            <person name="Auch B."/>
            <person name="Kono T."/>
            <person name="Mallez S."/>
            <person name="Becker A."/>
            <person name="Gohl D.M."/>
            <person name="Silverstein K.A.T."/>
            <person name="Koren S."/>
            <person name="Bechman K.B."/>
            <person name="Herman A."/>
            <person name="Abrahante J.E."/>
            <person name="Garbe J."/>
        </authorList>
    </citation>
    <scope>NUCLEOTIDE SEQUENCE</scope>
    <source>
        <strain evidence="2">Duluth1</strain>
        <tissue evidence="2">Whole animal</tissue>
    </source>
</reference>
<dbReference type="EMBL" id="JAIWYP010000011">
    <property type="protein sequence ID" value="KAH3740957.1"/>
    <property type="molecule type" value="Genomic_DNA"/>
</dbReference>
<protein>
    <submittedName>
        <fullName evidence="2">Uncharacterized protein</fullName>
    </submittedName>
</protein>
<evidence type="ECO:0000313" key="2">
    <source>
        <dbReference type="EMBL" id="KAH3740957.1"/>
    </source>
</evidence>
<reference evidence="2" key="1">
    <citation type="journal article" date="2019" name="bioRxiv">
        <title>The Genome of the Zebra Mussel, Dreissena polymorpha: A Resource for Invasive Species Research.</title>
        <authorList>
            <person name="McCartney M.A."/>
            <person name="Auch B."/>
            <person name="Kono T."/>
            <person name="Mallez S."/>
            <person name="Zhang Y."/>
            <person name="Obille A."/>
            <person name="Becker A."/>
            <person name="Abrahante J.E."/>
            <person name="Garbe J."/>
            <person name="Badalamenti J.P."/>
            <person name="Herman A."/>
            <person name="Mangelson H."/>
            <person name="Liachko I."/>
            <person name="Sullivan S."/>
            <person name="Sone E.D."/>
            <person name="Koren S."/>
            <person name="Silverstein K.A.T."/>
            <person name="Beckman K.B."/>
            <person name="Gohl D.M."/>
        </authorList>
    </citation>
    <scope>NUCLEOTIDE SEQUENCE</scope>
    <source>
        <strain evidence="2">Duluth1</strain>
        <tissue evidence="2">Whole animal</tissue>
    </source>
</reference>
<feature type="region of interest" description="Disordered" evidence="1">
    <location>
        <begin position="183"/>
        <end position="221"/>
    </location>
</feature>
<comment type="caution">
    <text evidence="2">The sequence shown here is derived from an EMBL/GenBank/DDBJ whole genome shotgun (WGS) entry which is preliminary data.</text>
</comment>
<dbReference type="AlphaFoldDB" id="A0A9D4D957"/>
<gene>
    <name evidence="2" type="ORF">DPMN_047675</name>
</gene>
<accession>A0A9D4D957</accession>
<evidence type="ECO:0000256" key="1">
    <source>
        <dbReference type="SAM" id="MobiDB-lite"/>
    </source>
</evidence>
<keyword evidence="3" id="KW-1185">Reference proteome</keyword>
<dbReference type="Proteomes" id="UP000828390">
    <property type="component" value="Unassembled WGS sequence"/>
</dbReference>
<organism evidence="2 3">
    <name type="scientific">Dreissena polymorpha</name>
    <name type="common">Zebra mussel</name>
    <name type="synonym">Mytilus polymorpha</name>
    <dbReference type="NCBI Taxonomy" id="45954"/>
    <lineage>
        <taxon>Eukaryota</taxon>
        <taxon>Metazoa</taxon>
        <taxon>Spiralia</taxon>
        <taxon>Lophotrochozoa</taxon>
        <taxon>Mollusca</taxon>
        <taxon>Bivalvia</taxon>
        <taxon>Autobranchia</taxon>
        <taxon>Heteroconchia</taxon>
        <taxon>Euheterodonta</taxon>
        <taxon>Imparidentia</taxon>
        <taxon>Neoheterodontei</taxon>
        <taxon>Myida</taxon>
        <taxon>Dreissenoidea</taxon>
        <taxon>Dreissenidae</taxon>
        <taxon>Dreissena</taxon>
    </lineage>
</organism>